<dbReference type="InterPro" id="IPR020904">
    <property type="entry name" value="Sc_DH/Rdtase_CS"/>
</dbReference>
<dbReference type="SUPFAM" id="SSF51735">
    <property type="entry name" value="NAD(P)-binding Rossmann-fold domains"/>
    <property type="match status" value="1"/>
</dbReference>
<evidence type="ECO:0000256" key="3">
    <source>
        <dbReference type="ARBA" id="ARBA00023002"/>
    </source>
</evidence>
<gene>
    <name evidence="5" type="ORF">NA57DRAFT_45791</name>
</gene>
<dbReference type="InterPro" id="IPR036291">
    <property type="entry name" value="NAD(P)-bd_dom_sf"/>
</dbReference>
<dbReference type="Proteomes" id="UP000799772">
    <property type="component" value="Unassembled WGS sequence"/>
</dbReference>
<accession>A0A9P4M4Z5</accession>
<dbReference type="PANTHER" id="PTHR42760:SF133">
    <property type="entry name" value="3-OXOACYL-[ACYL-CARRIER-PROTEIN] REDUCTASE"/>
    <property type="match status" value="1"/>
</dbReference>
<dbReference type="InterPro" id="IPR002347">
    <property type="entry name" value="SDR_fam"/>
</dbReference>
<protein>
    <submittedName>
        <fullName evidence="5">NAD(P)-binding protein</fullName>
    </submittedName>
</protein>
<evidence type="ECO:0000313" key="6">
    <source>
        <dbReference type="Proteomes" id="UP000799772"/>
    </source>
</evidence>
<dbReference type="EMBL" id="ML978133">
    <property type="protein sequence ID" value="KAF2094782.1"/>
    <property type="molecule type" value="Genomic_DNA"/>
</dbReference>
<evidence type="ECO:0000256" key="1">
    <source>
        <dbReference type="ARBA" id="ARBA00006484"/>
    </source>
</evidence>
<evidence type="ECO:0000313" key="5">
    <source>
        <dbReference type="EMBL" id="KAF2094782.1"/>
    </source>
</evidence>
<evidence type="ECO:0000256" key="2">
    <source>
        <dbReference type="ARBA" id="ARBA00022857"/>
    </source>
</evidence>
<dbReference type="PRINTS" id="PR00081">
    <property type="entry name" value="GDHRDH"/>
</dbReference>
<dbReference type="GO" id="GO:0048038">
    <property type="term" value="F:quinone binding"/>
    <property type="evidence" value="ECO:0007669"/>
    <property type="project" value="TreeGrafter"/>
</dbReference>
<comment type="similarity">
    <text evidence="1 4">Belongs to the short-chain dehydrogenases/reductases (SDR) family.</text>
</comment>
<proteinExistence type="inferred from homology"/>
<comment type="caution">
    <text evidence="5">The sequence shown here is derived from an EMBL/GenBank/DDBJ whole genome shotgun (WGS) entry which is preliminary data.</text>
</comment>
<dbReference type="Pfam" id="PF00106">
    <property type="entry name" value="adh_short"/>
    <property type="match status" value="1"/>
</dbReference>
<dbReference type="AlphaFoldDB" id="A0A9P4M4Z5"/>
<dbReference type="FunFam" id="3.40.50.720:FF:000173">
    <property type="entry name" value="3-oxoacyl-[acyl-carrier protein] reductase"/>
    <property type="match status" value="1"/>
</dbReference>
<dbReference type="GO" id="GO:0006633">
    <property type="term" value="P:fatty acid biosynthetic process"/>
    <property type="evidence" value="ECO:0007669"/>
    <property type="project" value="TreeGrafter"/>
</dbReference>
<reference evidence="5" key="1">
    <citation type="journal article" date="2020" name="Stud. Mycol.">
        <title>101 Dothideomycetes genomes: a test case for predicting lifestyles and emergence of pathogens.</title>
        <authorList>
            <person name="Haridas S."/>
            <person name="Albert R."/>
            <person name="Binder M."/>
            <person name="Bloem J."/>
            <person name="Labutti K."/>
            <person name="Salamov A."/>
            <person name="Andreopoulos B."/>
            <person name="Baker S."/>
            <person name="Barry K."/>
            <person name="Bills G."/>
            <person name="Bluhm B."/>
            <person name="Cannon C."/>
            <person name="Castanera R."/>
            <person name="Culley D."/>
            <person name="Daum C."/>
            <person name="Ezra D."/>
            <person name="Gonzalez J."/>
            <person name="Henrissat B."/>
            <person name="Kuo A."/>
            <person name="Liang C."/>
            <person name="Lipzen A."/>
            <person name="Lutzoni F."/>
            <person name="Magnuson J."/>
            <person name="Mondo S."/>
            <person name="Nolan M."/>
            <person name="Ohm R."/>
            <person name="Pangilinan J."/>
            <person name="Park H.-J."/>
            <person name="Ramirez L."/>
            <person name="Alfaro M."/>
            <person name="Sun H."/>
            <person name="Tritt A."/>
            <person name="Yoshinaga Y."/>
            <person name="Zwiers L.-H."/>
            <person name="Turgeon B."/>
            <person name="Goodwin S."/>
            <person name="Spatafora J."/>
            <person name="Crous P."/>
            <person name="Grigoriev I."/>
        </authorList>
    </citation>
    <scope>NUCLEOTIDE SEQUENCE</scope>
    <source>
        <strain evidence="5">CBS 133067</strain>
    </source>
</reference>
<dbReference type="PROSITE" id="PS00061">
    <property type="entry name" value="ADH_SHORT"/>
    <property type="match status" value="1"/>
</dbReference>
<organism evidence="5 6">
    <name type="scientific">Rhizodiscina lignyota</name>
    <dbReference type="NCBI Taxonomy" id="1504668"/>
    <lineage>
        <taxon>Eukaryota</taxon>
        <taxon>Fungi</taxon>
        <taxon>Dikarya</taxon>
        <taxon>Ascomycota</taxon>
        <taxon>Pezizomycotina</taxon>
        <taxon>Dothideomycetes</taxon>
        <taxon>Pleosporomycetidae</taxon>
        <taxon>Aulographales</taxon>
        <taxon>Rhizodiscinaceae</taxon>
        <taxon>Rhizodiscina</taxon>
    </lineage>
</organism>
<dbReference type="GO" id="GO:0016616">
    <property type="term" value="F:oxidoreductase activity, acting on the CH-OH group of donors, NAD or NADP as acceptor"/>
    <property type="evidence" value="ECO:0007669"/>
    <property type="project" value="TreeGrafter"/>
</dbReference>
<dbReference type="OrthoDB" id="1669814at2759"/>
<sequence>MVYTLGTLKGRNCIITGGSRGIGFAIAKLFFSKGANCLLISRQAKHLENAANELQADGNNKNEGTVSFLSASVGQASFWKDFGSTEWIAERPPDILVNAAGISQEALFMRASMEHSEAVVQTNLMGTMWACREVAKLMKKKREGPASIINISSILGLQGGRGSAAYAASKAGILGLTRALAAEMGPMDIRVNAIVPGYIMTGMTEGLKTNQKDALLGKIPLGRFGHPSEVAEAASFLALNEYANNCVLNLDGGLSAHL</sequence>
<dbReference type="PRINTS" id="PR00080">
    <property type="entry name" value="SDRFAMILY"/>
</dbReference>
<dbReference type="PANTHER" id="PTHR42760">
    <property type="entry name" value="SHORT-CHAIN DEHYDROGENASES/REDUCTASES FAMILY MEMBER"/>
    <property type="match status" value="1"/>
</dbReference>
<evidence type="ECO:0000256" key="4">
    <source>
        <dbReference type="RuleBase" id="RU000363"/>
    </source>
</evidence>
<name>A0A9P4M4Z5_9PEZI</name>
<keyword evidence="3" id="KW-0560">Oxidoreductase</keyword>
<keyword evidence="2" id="KW-0521">NADP</keyword>
<dbReference type="Gene3D" id="3.40.50.720">
    <property type="entry name" value="NAD(P)-binding Rossmann-like Domain"/>
    <property type="match status" value="1"/>
</dbReference>
<keyword evidence="6" id="KW-1185">Reference proteome</keyword>